<sequence length="153" mass="15535">FTAQQRSRTNRQAPWLDQAAFEAALKHLAAGQKHLAAGRSAAAAAHVQCCQGGGAAALLGCQGGAGGGQGWVKRQHSLDSCSNDVPIGLAVMEGSPAPAAARVGGQWEPQHLLPPAAADDPVAGWWAELQSRTACRAACGPACRAAGWAAAEH</sequence>
<reference evidence="1 2" key="1">
    <citation type="submission" date="2020-02" db="EMBL/GenBank/DDBJ databases">
        <title>Draft genome sequence of Haematococcus lacustris strain NIES-144.</title>
        <authorList>
            <person name="Morimoto D."/>
            <person name="Nakagawa S."/>
            <person name="Yoshida T."/>
            <person name="Sawayama S."/>
        </authorList>
    </citation>
    <scope>NUCLEOTIDE SEQUENCE [LARGE SCALE GENOMIC DNA]</scope>
    <source>
        <strain evidence="1 2">NIES-144</strain>
    </source>
</reference>
<keyword evidence="2" id="KW-1185">Reference proteome</keyword>
<name>A0A699YBY2_HAELA</name>
<proteinExistence type="predicted"/>
<feature type="non-terminal residue" evidence="1">
    <location>
        <position position="153"/>
    </location>
</feature>
<dbReference type="Proteomes" id="UP000485058">
    <property type="component" value="Unassembled WGS sequence"/>
</dbReference>
<dbReference type="AlphaFoldDB" id="A0A699YBY2"/>
<dbReference type="EMBL" id="BLLF01000110">
    <property type="protein sequence ID" value="GFH07697.1"/>
    <property type="molecule type" value="Genomic_DNA"/>
</dbReference>
<protein>
    <submittedName>
        <fullName evidence="1">Uncharacterized protein</fullName>
    </submittedName>
</protein>
<evidence type="ECO:0000313" key="2">
    <source>
        <dbReference type="Proteomes" id="UP000485058"/>
    </source>
</evidence>
<feature type="non-terminal residue" evidence="1">
    <location>
        <position position="1"/>
    </location>
</feature>
<evidence type="ECO:0000313" key="1">
    <source>
        <dbReference type="EMBL" id="GFH07697.1"/>
    </source>
</evidence>
<organism evidence="1 2">
    <name type="scientific">Haematococcus lacustris</name>
    <name type="common">Green alga</name>
    <name type="synonym">Haematococcus pluvialis</name>
    <dbReference type="NCBI Taxonomy" id="44745"/>
    <lineage>
        <taxon>Eukaryota</taxon>
        <taxon>Viridiplantae</taxon>
        <taxon>Chlorophyta</taxon>
        <taxon>core chlorophytes</taxon>
        <taxon>Chlorophyceae</taxon>
        <taxon>CS clade</taxon>
        <taxon>Chlamydomonadales</taxon>
        <taxon>Haematococcaceae</taxon>
        <taxon>Haematococcus</taxon>
    </lineage>
</organism>
<comment type="caution">
    <text evidence="1">The sequence shown here is derived from an EMBL/GenBank/DDBJ whole genome shotgun (WGS) entry which is preliminary data.</text>
</comment>
<gene>
    <name evidence="1" type="ORF">HaLaN_02532</name>
</gene>
<accession>A0A699YBY2</accession>